<evidence type="ECO:0000313" key="1">
    <source>
        <dbReference type="EMBL" id="ABJ84619.1"/>
    </source>
</evidence>
<evidence type="ECO:0008006" key="2">
    <source>
        <dbReference type="Google" id="ProtNLM"/>
    </source>
</evidence>
<dbReference type="eggNOG" id="ENOG5033GNG">
    <property type="taxonomic scope" value="Bacteria"/>
</dbReference>
<accession>Q02D64</accession>
<name>Q02D64_SOLUE</name>
<dbReference type="InParanoid" id="Q02D64"/>
<proteinExistence type="predicted"/>
<dbReference type="Pfam" id="PF12663">
    <property type="entry name" value="DUF3788"/>
    <property type="match status" value="1"/>
</dbReference>
<dbReference type="AlphaFoldDB" id="Q02D64"/>
<reference evidence="1" key="1">
    <citation type="submission" date="2006-10" db="EMBL/GenBank/DDBJ databases">
        <title>Complete sequence of Solibacter usitatus Ellin6076.</title>
        <authorList>
            <consortium name="US DOE Joint Genome Institute"/>
            <person name="Copeland A."/>
            <person name="Lucas S."/>
            <person name="Lapidus A."/>
            <person name="Barry K."/>
            <person name="Detter J.C."/>
            <person name="Glavina del Rio T."/>
            <person name="Hammon N."/>
            <person name="Israni S."/>
            <person name="Dalin E."/>
            <person name="Tice H."/>
            <person name="Pitluck S."/>
            <person name="Thompson L.S."/>
            <person name="Brettin T."/>
            <person name="Bruce D."/>
            <person name="Han C."/>
            <person name="Tapia R."/>
            <person name="Gilna P."/>
            <person name="Schmutz J."/>
            <person name="Larimer F."/>
            <person name="Land M."/>
            <person name="Hauser L."/>
            <person name="Kyrpides N."/>
            <person name="Mikhailova N."/>
            <person name="Janssen P.H."/>
            <person name="Kuske C.R."/>
            <person name="Richardson P."/>
        </authorList>
    </citation>
    <scope>NUCLEOTIDE SEQUENCE</scope>
    <source>
        <strain evidence="1">Ellin6076</strain>
    </source>
</reference>
<dbReference type="InterPro" id="IPR024265">
    <property type="entry name" value="DUF3788"/>
</dbReference>
<sequence>MLPNAFIGRTKAPTDEELSMELGDARALWDQLLKELALPVQEWHSYSVKAGWSLRLKVGKRTIVYVIPCRGALRVSFALGEKAMQAARESKLPASVIKILEEAPRYAEGAGVRLDVTKKSDLSTVKKLAAAKMAN</sequence>
<protein>
    <recommendedName>
        <fullName evidence="2">YdhG-like domain-containing protein</fullName>
    </recommendedName>
</protein>
<dbReference type="HOGENOM" id="CLU_125862_2_0_0"/>
<dbReference type="EMBL" id="CP000473">
    <property type="protein sequence ID" value="ABJ84619.1"/>
    <property type="molecule type" value="Genomic_DNA"/>
</dbReference>
<organism evidence="1">
    <name type="scientific">Solibacter usitatus (strain Ellin6076)</name>
    <dbReference type="NCBI Taxonomy" id="234267"/>
    <lineage>
        <taxon>Bacteria</taxon>
        <taxon>Pseudomonadati</taxon>
        <taxon>Acidobacteriota</taxon>
        <taxon>Terriglobia</taxon>
        <taxon>Bryobacterales</taxon>
        <taxon>Solibacteraceae</taxon>
        <taxon>Candidatus Solibacter</taxon>
    </lineage>
</organism>
<gene>
    <name evidence="1" type="ordered locus">Acid_3647</name>
</gene>
<dbReference type="KEGG" id="sus:Acid_3647"/>
<dbReference type="STRING" id="234267.Acid_3647"/>
<dbReference type="OrthoDB" id="122431at2"/>